<comment type="caution">
    <text evidence="2">The sequence shown here is derived from an EMBL/GenBank/DDBJ whole genome shotgun (WGS) entry which is preliminary data.</text>
</comment>
<dbReference type="Proteomes" id="UP000680815">
    <property type="component" value="Unassembled WGS sequence"/>
</dbReference>
<dbReference type="InterPro" id="IPR036163">
    <property type="entry name" value="HMA_dom_sf"/>
</dbReference>
<name>A0ABS4AWC7_9PROT</name>
<keyword evidence="1" id="KW-0472">Membrane</keyword>
<dbReference type="SUPFAM" id="SSF55008">
    <property type="entry name" value="HMA, heavy metal-associated domain"/>
    <property type="match status" value="1"/>
</dbReference>
<evidence type="ECO:0000313" key="2">
    <source>
        <dbReference type="EMBL" id="MBP0465663.1"/>
    </source>
</evidence>
<evidence type="ECO:0008006" key="4">
    <source>
        <dbReference type="Google" id="ProtNLM"/>
    </source>
</evidence>
<gene>
    <name evidence="2" type="ORF">J5Y09_17180</name>
</gene>
<evidence type="ECO:0000256" key="1">
    <source>
        <dbReference type="SAM" id="Phobius"/>
    </source>
</evidence>
<sequence length="155" mass="15147">MTAPPPDARTFAVSGLRGPAEAAAIAVAVRRCDPVAQVWTDPGQGFVAIASLAPAKALAAAMAQAGFPARQTGGRPGSLGRALLFGVLLGLGGLVGGLVLGWMVGLGLYATNPECSRPGSCTLMAPVFAVLGAVVGGPAGLIAGLVLGGARRYGG</sequence>
<protein>
    <recommendedName>
        <fullName evidence="4">HMA domain-containing protein</fullName>
    </recommendedName>
</protein>
<feature type="transmembrane region" description="Helical" evidence="1">
    <location>
        <begin position="123"/>
        <end position="147"/>
    </location>
</feature>
<proteinExistence type="predicted"/>
<evidence type="ECO:0000313" key="3">
    <source>
        <dbReference type="Proteomes" id="UP000680815"/>
    </source>
</evidence>
<dbReference type="RefSeq" id="WP_209353049.1">
    <property type="nucleotide sequence ID" value="NZ_JAGIYZ010000017.1"/>
</dbReference>
<organism evidence="2 3">
    <name type="scientific">Roseomonas nitratireducens</name>
    <dbReference type="NCBI Taxonomy" id="2820810"/>
    <lineage>
        <taxon>Bacteria</taxon>
        <taxon>Pseudomonadati</taxon>
        <taxon>Pseudomonadota</taxon>
        <taxon>Alphaproteobacteria</taxon>
        <taxon>Acetobacterales</taxon>
        <taxon>Roseomonadaceae</taxon>
        <taxon>Roseomonas</taxon>
    </lineage>
</organism>
<feature type="transmembrane region" description="Helical" evidence="1">
    <location>
        <begin position="82"/>
        <end position="103"/>
    </location>
</feature>
<keyword evidence="1" id="KW-0812">Transmembrane</keyword>
<reference evidence="2 3" key="1">
    <citation type="submission" date="2021-03" db="EMBL/GenBank/DDBJ databases">
        <authorList>
            <person name="So Y."/>
        </authorList>
    </citation>
    <scope>NUCLEOTIDE SEQUENCE [LARGE SCALE GENOMIC DNA]</scope>
    <source>
        <strain evidence="2 3">PWR1</strain>
    </source>
</reference>
<dbReference type="EMBL" id="JAGIYZ010000017">
    <property type="protein sequence ID" value="MBP0465663.1"/>
    <property type="molecule type" value="Genomic_DNA"/>
</dbReference>
<keyword evidence="3" id="KW-1185">Reference proteome</keyword>
<keyword evidence="1" id="KW-1133">Transmembrane helix</keyword>
<accession>A0ABS4AWC7</accession>